<gene>
    <name evidence="2" type="primary">UL49</name>
</gene>
<feature type="compositionally biased region" description="Low complexity" evidence="1">
    <location>
        <begin position="248"/>
        <end position="262"/>
    </location>
</feature>
<sequence>MTSRRSVKSCPREAPRGTHEELYYGPVSPADPESPRDDFRRGAGPMRARPRGEVRFLHYDEAGYALYRDSSSDDDESRDTARPRRSASVAGSHGPGPARAPPPPGGPVGAGGRSHAPPARTPKMTRGAPKASATPATDPARGRRPAQADSAVLLDAPAPTASGRTKTPAQGLAKKLHFSTAPPSPRHPPRDWPRSCTSAPPHRAPRRRGPPGWPGSTSASSAPRSGAWRPRTPGWRRYSCGTCRGRTPTKTSTSSSTSPPFA</sequence>
<organismHost>
    <name type="scientific">Homo sapiens</name>
    <name type="common">Human</name>
    <dbReference type="NCBI Taxonomy" id="9606"/>
</organismHost>
<evidence type="ECO:0000313" key="2">
    <source>
        <dbReference type="EMBL" id="AMB66446.1"/>
    </source>
</evidence>
<dbReference type="EMBL" id="KU310668">
    <property type="protein sequence ID" value="AMB66446.1"/>
    <property type="molecule type" value="Genomic_DNA"/>
</dbReference>
<proteinExistence type="predicted"/>
<feature type="compositionally biased region" description="Basic and acidic residues" evidence="1">
    <location>
        <begin position="10"/>
        <end position="22"/>
    </location>
</feature>
<reference evidence="2" key="1">
    <citation type="journal article" date="2016" name="JCI Insight">
        <title>HSV-2 DeltagD elicits FcgammaR-effector antibodies that protect against clinical isolates.</title>
        <authorList>
            <person name="Petro C.D."/>
            <person name="Weinrick B."/>
            <person name="Khajoueinejad N."/>
            <person name="Burn C."/>
            <person name="Sellers R."/>
            <person name="Jacobs W.R.Jr."/>
            <person name="Herold B.C."/>
        </authorList>
    </citation>
    <scope>NUCLEOTIDE SEQUENCE</scope>
    <source>
        <strain evidence="2">G</strain>
    </source>
</reference>
<feature type="region of interest" description="Disordered" evidence="1">
    <location>
        <begin position="1"/>
        <end position="262"/>
    </location>
</feature>
<protein>
    <submittedName>
        <fullName evidence="2">Tegument protein VP22</fullName>
    </submittedName>
</protein>
<feature type="compositionally biased region" description="Basic and acidic residues" evidence="1">
    <location>
        <begin position="50"/>
        <end position="61"/>
    </location>
</feature>
<evidence type="ECO:0000256" key="1">
    <source>
        <dbReference type="SAM" id="MobiDB-lite"/>
    </source>
</evidence>
<name>A0A0Y0RF91_HHV2</name>
<organism evidence="2">
    <name type="scientific">Human herpesvirus 2</name>
    <name type="common">HHV-2</name>
    <name type="synonym">Human herpes simplex virus 2</name>
    <dbReference type="NCBI Taxonomy" id="10310"/>
    <lineage>
        <taxon>Viruses</taxon>
        <taxon>Duplodnaviria</taxon>
        <taxon>Heunggongvirae</taxon>
        <taxon>Peploviricota</taxon>
        <taxon>Herviviricetes</taxon>
        <taxon>Herpesvirales</taxon>
        <taxon>Orthoherpesviridae</taxon>
        <taxon>Alphaherpesvirinae</taxon>
        <taxon>Simplexvirus</taxon>
        <taxon>Simplexvirus humanalpha2</taxon>
    </lineage>
</organism>
<accession>A0A0Y0RF91</accession>